<comment type="caution">
    <text evidence="2">The sequence shown here is derived from an EMBL/GenBank/DDBJ whole genome shotgun (WGS) entry which is preliminary data.</text>
</comment>
<dbReference type="Proteomes" id="UP001329430">
    <property type="component" value="Chromosome 3"/>
</dbReference>
<evidence type="ECO:0000313" key="3">
    <source>
        <dbReference type="Proteomes" id="UP001329430"/>
    </source>
</evidence>
<dbReference type="Pfam" id="PF15320">
    <property type="entry name" value="RAM"/>
    <property type="match status" value="1"/>
</dbReference>
<dbReference type="GO" id="GO:0003723">
    <property type="term" value="F:RNA binding"/>
    <property type="evidence" value="ECO:0007669"/>
    <property type="project" value="InterPro"/>
</dbReference>
<dbReference type="GO" id="GO:0031533">
    <property type="term" value="C:mRNA capping enzyme complex"/>
    <property type="evidence" value="ECO:0007669"/>
    <property type="project" value="InterPro"/>
</dbReference>
<dbReference type="GO" id="GO:0106005">
    <property type="term" value="P:RNA 5'-cap (guanine-N7)-methylation"/>
    <property type="evidence" value="ECO:0007669"/>
    <property type="project" value="InterPro"/>
</dbReference>
<keyword evidence="3" id="KW-1185">Reference proteome</keyword>
<dbReference type="AlphaFoldDB" id="A0AAN7VEY1"/>
<protein>
    <recommendedName>
        <fullName evidence="4">RNMT-activating mini protein</fullName>
    </recommendedName>
</protein>
<dbReference type="EMBL" id="JAVRBK010000003">
    <property type="protein sequence ID" value="KAK5647040.1"/>
    <property type="molecule type" value="Genomic_DNA"/>
</dbReference>
<proteinExistence type="predicted"/>
<evidence type="ECO:0008006" key="4">
    <source>
        <dbReference type="Google" id="ProtNLM"/>
    </source>
</evidence>
<feature type="compositionally biased region" description="Basic and acidic residues" evidence="1">
    <location>
        <begin position="62"/>
        <end position="100"/>
    </location>
</feature>
<evidence type="ECO:0000313" key="2">
    <source>
        <dbReference type="EMBL" id="KAK5647040.1"/>
    </source>
</evidence>
<sequence>MSQQTLTKEQEAFLEECLLEFSDRYTDADFEYKKTYDRGIPPPPIMYPWYGRPKLTAYRRRNQGDHHSGHRDRYDNNYRDRDNDRYRDRRDHQEVRFRPY</sequence>
<name>A0AAN7VEY1_9COLE</name>
<gene>
    <name evidence="2" type="ORF">RI129_005504</name>
</gene>
<reference evidence="2 3" key="1">
    <citation type="journal article" date="2024" name="Insects">
        <title>An Improved Chromosome-Level Genome Assembly of the Firefly Pyrocoelia pectoralis.</title>
        <authorList>
            <person name="Fu X."/>
            <person name="Meyer-Rochow V.B."/>
            <person name="Ballantyne L."/>
            <person name="Zhu X."/>
        </authorList>
    </citation>
    <scope>NUCLEOTIDE SEQUENCE [LARGE SCALE GENOMIC DNA]</scope>
    <source>
        <strain evidence="2">XCY_ONT2</strain>
    </source>
</reference>
<feature type="region of interest" description="Disordered" evidence="1">
    <location>
        <begin position="58"/>
        <end position="100"/>
    </location>
</feature>
<evidence type="ECO:0000256" key="1">
    <source>
        <dbReference type="SAM" id="MobiDB-lite"/>
    </source>
</evidence>
<dbReference type="InterPro" id="IPR028271">
    <property type="entry name" value="RAMAC"/>
</dbReference>
<organism evidence="2 3">
    <name type="scientific">Pyrocoelia pectoralis</name>
    <dbReference type="NCBI Taxonomy" id="417401"/>
    <lineage>
        <taxon>Eukaryota</taxon>
        <taxon>Metazoa</taxon>
        <taxon>Ecdysozoa</taxon>
        <taxon>Arthropoda</taxon>
        <taxon>Hexapoda</taxon>
        <taxon>Insecta</taxon>
        <taxon>Pterygota</taxon>
        <taxon>Neoptera</taxon>
        <taxon>Endopterygota</taxon>
        <taxon>Coleoptera</taxon>
        <taxon>Polyphaga</taxon>
        <taxon>Elateriformia</taxon>
        <taxon>Elateroidea</taxon>
        <taxon>Lampyridae</taxon>
        <taxon>Lampyrinae</taxon>
        <taxon>Pyrocoelia</taxon>
    </lineage>
</organism>
<accession>A0AAN7VEY1</accession>